<evidence type="ECO:0000313" key="9">
    <source>
        <dbReference type="Proteomes" id="UP001189429"/>
    </source>
</evidence>
<keyword evidence="2" id="KW-0813">Transport</keyword>
<keyword evidence="9" id="KW-1185">Reference proteome</keyword>
<dbReference type="SUPFAM" id="SSF103473">
    <property type="entry name" value="MFS general substrate transporter"/>
    <property type="match status" value="1"/>
</dbReference>
<keyword evidence="5 7" id="KW-0472">Membrane</keyword>
<feature type="transmembrane region" description="Helical" evidence="7">
    <location>
        <begin position="247"/>
        <end position="269"/>
    </location>
</feature>
<dbReference type="Gene3D" id="1.20.1250.20">
    <property type="entry name" value="MFS general substrate transporter like domains"/>
    <property type="match status" value="1"/>
</dbReference>
<keyword evidence="3 7" id="KW-0812">Transmembrane</keyword>
<evidence type="ECO:0008006" key="10">
    <source>
        <dbReference type="Google" id="ProtNLM"/>
    </source>
</evidence>
<evidence type="ECO:0000313" key="8">
    <source>
        <dbReference type="EMBL" id="CAK0868728.1"/>
    </source>
</evidence>
<dbReference type="PANTHER" id="PTHR23511">
    <property type="entry name" value="SYNAPTIC VESICLE GLYCOPROTEIN 2"/>
    <property type="match status" value="1"/>
</dbReference>
<organism evidence="8 9">
    <name type="scientific">Prorocentrum cordatum</name>
    <dbReference type="NCBI Taxonomy" id="2364126"/>
    <lineage>
        <taxon>Eukaryota</taxon>
        <taxon>Sar</taxon>
        <taxon>Alveolata</taxon>
        <taxon>Dinophyceae</taxon>
        <taxon>Prorocentrales</taxon>
        <taxon>Prorocentraceae</taxon>
        <taxon>Prorocentrum</taxon>
    </lineage>
</organism>
<accession>A0ABN9V751</accession>
<sequence length="452" mass="49106">MYPVHRLVVWALAPAVPCLVFGLFSRAAWHESPHFLAAQRRGRDLVSSLNVMFEMNCRPDCRIVLDRGIHAEPPEEEPSREAFVKVLSEYPYWFHWRRLSAMSPPPAPRAGDSSGLEGAPLGRCDGTVATSGVPVLWCELVSGGMLGFWPQVFADVDNDFGSRELPGFKLLVAAMVAIPGALMALFLVSIWDACSAKPSEERDQTEIETRAEEARRGLPRRATLAASATVCGGGALMLLRLGPSPWMGITGLVLMQLLSPSWFVVVLVYPAEVFPTQIRASALSGSYFLGLCGAEMVQFMTSFVDNTWCLVIYACAAFVSALLVQLLPETNDSELLNNWTPESLTVFMPPYASDCCDDDGPETGYGSFAEGVPVAKGCLRETSASHEACPAARLLGGLVWARLRVPGAIGWDRRHVRGEAPGGEPRRAPPGPQAEDRLPRRQRQGHGGRGSS</sequence>
<dbReference type="PANTHER" id="PTHR23511:SF34">
    <property type="entry name" value="SYNAPTIC VESICLE GLYCOPROTEIN 2"/>
    <property type="match status" value="1"/>
</dbReference>
<reference evidence="8" key="1">
    <citation type="submission" date="2023-10" db="EMBL/GenBank/DDBJ databases">
        <authorList>
            <person name="Chen Y."/>
            <person name="Shah S."/>
            <person name="Dougan E. K."/>
            <person name="Thang M."/>
            <person name="Chan C."/>
        </authorList>
    </citation>
    <scope>NUCLEOTIDE SEQUENCE [LARGE SCALE GENOMIC DNA]</scope>
</reference>
<feature type="region of interest" description="Disordered" evidence="6">
    <location>
        <begin position="414"/>
        <end position="452"/>
    </location>
</feature>
<gene>
    <name evidence="8" type="ORF">PCOR1329_LOCUS55303</name>
</gene>
<evidence type="ECO:0000256" key="3">
    <source>
        <dbReference type="ARBA" id="ARBA00022692"/>
    </source>
</evidence>
<proteinExistence type="predicted"/>
<evidence type="ECO:0000256" key="2">
    <source>
        <dbReference type="ARBA" id="ARBA00022448"/>
    </source>
</evidence>
<evidence type="ECO:0000256" key="1">
    <source>
        <dbReference type="ARBA" id="ARBA00004141"/>
    </source>
</evidence>
<dbReference type="EMBL" id="CAUYUJ010016776">
    <property type="protein sequence ID" value="CAK0868728.1"/>
    <property type="molecule type" value="Genomic_DNA"/>
</dbReference>
<feature type="transmembrane region" description="Helical" evidence="7">
    <location>
        <begin position="170"/>
        <end position="191"/>
    </location>
</feature>
<evidence type="ECO:0000256" key="6">
    <source>
        <dbReference type="SAM" id="MobiDB-lite"/>
    </source>
</evidence>
<feature type="transmembrane region" description="Helical" evidence="7">
    <location>
        <begin position="222"/>
        <end position="241"/>
    </location>
</feature>
<keyword evidence="4 7" id="KW-1133">Transmembrane helix</keyword>
<dbReference type="InterPro" id="IPR036259">
    <property type="entry name" value="MFS_trans_sf"/>
</dbReference>
<feature type="transmembrane region" description="Helical" evidence="7">
    <location>
        <begin position="310"/>
        <end position="327"/>
    </location>
</feature>
<dbReference type="Proteomes" id="UP001189429">
    <property type="component" value="Unassembled WGS sequence"/>
</dbReference>
<evidence type="ECO:0000256" key="7">
    <source>
        <dbReference type="SAM" id="Phobius"/>
    </source>
</evidence>
<protein>
    <recommendedName>
        <fullName evidence="10">Major facilitator superfamily (MFS) profile domain-containing protein</fullName>
    </recommendedName>
</protein>
<name>A0ABN9V751_9DINO</name>
<comment type="subcellular location">
    <subcellularLocation>
        <location evidence="1">Membrane</location>
        <topology evidence="1">Multi-pass membrane protein</topology>
    </subcellularLocation>
</comment>
<evidence type="ECO:0000256" key="4">
    <source>
        <dbReference type="ARBA" id="ARBA00022989"/>
    </source>
</evidence>
<feature type="transmembrane region" description="Helical" evidence="7">
    <location>
        <begin position="7"/>
        <end position="29"/>
    </location>
</feature>
<comment type="caution">
    <text evidence="8">The sequence shown here is derived from an EMBL/GenBank/DDBJ whole genome shotgun (WGS) entry which is preliminary data.</text>
</comment>
<evidence type="ECO:0000256" key="5">
    <source>
        <dbReference type="ARBA" id="ARBA00023136"/>
    </source>
</evidence>